<comment type="similarity">
    <text evidence="2 6">Belongs to the acetyltransferase family. ArgA subfamily.</text>
</comment>
<dbReference type="EMBL" id="AFAY01000055">
    <property type="protein sequence ID" value="EGF06477.1"/>
    <property type="molecule type" value="Genomic_DNA"/>
</dbReference>
<comment type="pathway">
    <text evidence="1 6">Amino-acid biosynthesis; L-arginine biosynthesis; N(2)-acetyl-L-ornithine from L-glutamate: step 1/4.</text>
</comment>
<comment type="miscellaneous">
    <text evidence="6">In bacteria which possess the bifunctional enzyme ornithine acetyltransferase/N-acetylglutamate synthase (ArgJ), ArgA fulfills an anaplerotic role.</text>
</comment>
<feature type="region of interest" description="Disordered" evidence="7">
    <location>
        <begin position="409"/>
        <end position="444"/>
    </location>
</feature>
<evidence type="ECO:0000256" key="5">
    <source>
        <dbReference type="ARBA" id="ARBA00048372"/>
    </source>
</evidence>
<accession>F2BGK4</accession>
<dbReference type="Gene3D" id="3.40.630.30">
    <property type="match status" value="1"/>
</dbReference>
<dbReference type="EC" id="2.3.1.1" evidence="6"/>
<dbReference type="RefSeq" id="WP_007343865.1">
    <property type="nucleotide sequence ID" value="NZ_GL878494.1"/>
</dbReference>
<dbReference type="PIRSF" id="PIRSF000423">
    <property type="entry name" value="ArgA"/>
    <property type="match status" value="1"/>
</dbReference>
<dbReference type="OrthoDB" id="9802238at2"/>
<dbReference type="InterPro" id="IPR000182">
    <property type="entry name" value="GNAT_dom"/>
</dbReference>
<keyword evidence="6" id="KW-0028">Amino-acid biosynthesis</keyword>
<dbReference type="GO" id="GO:0005737">
    <property type="term" value="C:cytoplasm"/>
    <property type="evidence" value="ECO:0007669"/>
    <property type="project" value="UniProtKB-SubCell"/>
</dbReference>
<dbReference type="GO" id="GO:0006526">
    <property type="term" value="P:L-arginine biosynthetic process"/>
    <property type="evidence" value="ECO:0007669"/>
    <property type="project" value="UniProtKB-UniRule"/>
</dbReference>
<feature type="domain" description="N-acetyltransferase" evidence="8">
    <location>
        <begin position="291"/>
        <end position="441"/>
    </location>
</feature>
<evidence type="ECO:0000256" key="7">
    <source>
        <dbReference type="SAM" id="MobiDB-lite"/>
    </source>
</evidence>
<dbReference type="PROSITE" id="PS51186">
    <property type="entry name" value="GNAT"/>
    <property type="match status" value="1"/>
</dbReference>
<dbReference type="GO" id="GO:0004042">
    <property type="term" value="F:L-glutamate N-acetyltransferase activity"/>
    <property type="evidence" value="ECO:0007669"/>
    <property type="project" value="UniProtKB-UniRule"/>
</dbReference>
<dbReference type="PANTHER" id="PTHR30602:SF12">
    <property type="entry name" value="AMINO-ACID ACETYLTRANSFERASE NAGS1, CHLOROPLASTIC-RELATED"/>
    <property type="match status" value="1"/>
</dbReference>
<dbReference type="InterPro" id="IPR001048">
    <property type="entry name" value="Asp/Glu/Uridylate_kinase"/>
</dbReference>
<dbReference type="NCBIfam" id="TIGR01890">
    <property type="entry name" value="N-Ac-Glu-synth"/>
    <property type="match status" value="1"/>
</dbReference>
<keyword evidence="4 6" id="KW-0012">Acyltransferase</keyword>
<dbReference type="Pfam" id="PF00583">
    <property type="entry name" value="Acetyltransf_1"/>
    <property type="match status" value="1"/>
</dbReference>
<comment type="caution">
    <text evidence="9">The sequence shown here is derived from an EMBL/GenBank/DDBJ whole genome shotgun (WGS) entry which is preliminary data.</text>
</comment>
<gene>
    <name evidence="9" type="primary">argA2</name>
    <name evidence="6" type="synonym">argA</name>
    <name evidence="9" type="ORF">HMPREF9123_2861</name>
</gene>
<dbReference type="Proteomes" id="UP000004105">
    <property type="component" value="Unassembled WGS sequence"/>
</dbReference>
<evidence type="ECO:0000256" key="1">
    <source>
        <dbReference type="ARBA" id="ARBA00004925"/>
    </source>
</evidence>
<comment type="catalytic activity">
    <reaction evidence="5 6">
        <text>L-glutamate + acetyl-CoA = N-acetyl-L-glutamate + CoA + H(+)</text>
        <dbReference type="Rhea" id="RHEA:24292"/>
        <dbReference type="ChEBI" id="CHEBI:15378"/>
        <dbReference type="ChEBI" id="CHEBI:29985"/>
        <dbReference type="ChEBI" id="CHEBI:44337"/>
        <dbReference type="ChEBI" id="CHEBI:57287"/>
        <dbReference type="ChEBI" id="CHEBI:57288"/>
        <dbReference type="EC" id="2.3.1.1"/>
    </reaction>
</comment>
<keyword evidence="6" id="KW-0055">Arginine biosynthesis</keyword>
<proteinExistence type="inferred from homology"/>
<dbReference type="SUPFAM" id="SSF53633">
    <property type="entry name" value="Carbamate kinase-like"/>
    <property type="match status" value="1"/>
</dbReference>
<comment type="subcellular location">
    <subcellularLocation>
        <location evidence="6">Cytoplasm</location>
    </subcellularLocation>
</comment>
<dbReference type="STRING" id="267212.GCA_001063965_00530"/>
<dbReference type="PANTHER" id="PTHR30602">
    <property type="entry name" value="AMINO-ACID ACETYLTRANSFERASE"/>
    <property type="match status" value="1"/>
</dbReference>
<reference evidence="9 10" key="1">
    <citation type="submission" date="2011-02" db="EMBL/GenBank/DDBJ databases">
        <authorList>
            <person name="Muzny D."/>
            <person name="Qin X."/>
            <person name="Deng J."/>
            <person name="Jiang H."/>
            <person name="Liu Y."/>
            <person name="Qu J."/>
            <person name="Song X.-Z."/>
            <person name="Zhang L."/>
            <person name="Thornton R."/>
            <person name="Coyle M."/>
            <person name="Francisco L."/>
            <person name="Jackson L."/>
            <person name="Javaid M."/>
            <person name="Korchina V."/>
            <person name="Kovar C."/>
            <person name="Mata R."/>
            <person name="Mathew T."/>
            <person name="Ngo R."/>
            <person name="Nguyen L."/>
            <person name="Nguyen N."/>
            <person name="Okwuonu G."/>
            <person name="Ongeri F."/>
            <person name="Pham C."/>
            <person name="Simmons D."/>
            <person name="Wilczek-Boney K."/>
            <person name="Hale W."/>
            <person name="Jakkamsetti A."/>
            <person name="Pham P."/>
            <person name="Ruth R."/>
            <person name="San Lucas F."/>
            <person name="Warren J."/>
            <person name="Zhang J."/>
            <person name="Zhao Z."/>
            <person name="Zhou C."/>
            <person name="Zhu D."/>
            <person name="Lee S."/>
            <person name="Bess C."/>
            <person name="Blankenburg K."/>
            <person name="Forbes L."/>
            <person name="Fu Q."/>
            <person name="Gubbala S."/>
            <person name="Hirani K."/>
            <person name="Jayaseelan J.C."/>
            <person name="Lara F."/>
            <person name="Munidasa M."/>
            <person name="Palculict T."/>
            <person name="Patil S."/>
            <person name="Pu L.-L."/>
            <person name="Saada N."/>
            <person name="Tang L."/>
            <person name="Weissenberger G."/>
            <person name="Zhu Y."/>
            <person name="Hemphill L."/>
            <person name="Shang Y."/>
            <person name="Youmans B."/>
            <person name="Ayvaz T."/>
            <person name="Ross M."/>
            <person name="Santibanez J."/>
            <person name="Aqrawi P."/>
            <person name="Gross S."/>
            <person name="Joshi V."/>
            <person name="Fowler G."/>
            <person name="Nazareth L."/>
            <person name="Reid J."/>
            <person name="Worley K."/>
            <person name="Petrosino J."/>
            <person name="Highlander S."/>
            <person name="Gibbs R."/>
        </authorList>
    </citation>
    <scope>NUCLEOTIDE SEQUENCE [LARGE SCALE GENOMIC DNA]</scope>
    <source>
        <strain evidence="9 10">ATCC BAA-1200</strain>
    </source>
</reference>
<name>F2BGK4_9NEIS</name>
<sequence>MDTADFPAFARHFREAAPYIGGLRGKTLVVGVTGSLLDTGTFRPIAADLALLAALGIRLVLVYGSRSQISAACDQAGIQTRYHRNRRITTPEILDIAKQVCGRLDADITAALTAALPHAPRRSRLRTAAGNFVCARPAGIIDGIDMCHTGCVRNTDTRALEAALDSGALALIGPLAPSLGGKTFNLSMTETARAAACALKAEKLLFLIEEEGILDEQGRRLANLSAQEAETLLQQGRILPPQQNLLRTALEAVAGGVPRCQILSGRSDGALIGELFTRSGTGTSVSQNPFAAIRPAAAGDIPALIALIRPLEQAGILIHRSREYLETHIRRFFVLEYDRQIYGCAALKTFPEAPESGEIACLAVSPEAQRGGLGEMLLEHLLAQARQRGLKRLFALSTQTGDWFAERGFQTASPADLPPTRREDHRQSGRQSAVFVRQLHSETK</sequence>
<evidence type="ECO:0000313" key="10">
    <source>
        <dbReference type="Proteomes" id="UP000004105"/>
    </source>
</evidence>
<evidence type="ECO:0000259" key="8">
    <source>
        <dbReference type="PROSITE" id="PS51186"/>
    </source>
</evidence>
<dbReference type="SUPFAM" id="SSF55729">
    <property type="entry name" value="Acyl-CoA N-acyltransferases (Nat)"/>
    <property type="match status" value="1"/>
</dbReference>
<dbReference type="Pfam" id="PF00696">
    <property type="entry name" value="AA_kinase"/>
    <property type="match status" value="1"/>
</dbReference>
<evidence type="ECO:0000256" key="3">
    <source>
        <dbReference type="ARBA" id="ARBA00022679"/>
    </source>
</evidence>
<evidence type="ECO:0000256" key="6">
    <source>
        <dbReference type="HAMAP-Rule" id="MF_01105"/>
    </source>
</evidence>
<dbReference type="AlphaFoldDB" id="F2BGK4"/>
<keyword evidence="3 6" id="KW-0808">Transferase</keyword>
<keyword evidence="6" id="KW-0963">Cytoplasm</keyword>
<keyword evidence="10" id="KW-1185">Reference proteome</keyword>
<dbReference type="CDD" id="cd04301">
    <property type="entry name" value="NAT_SF"/>
    <property type="match status" value="1"/>
</dbReference>
<dbReference type="InterPro" id="IPR010167">
    <property type="entry name" value="NH2A_AcTrfase"/>
</dbReference>
<dbReference type="NCBIfam" id="NF003641">
    <property type="entry name" value="PRK05279.1"/>
    <property type="match status" value="1"/>
</dbReference>
<evidence type="ECO:0000256" key="4">
    <source>
        <dbReference type="ARBA" id="ARBA00023315"/>
    </source>
</evidence>
<evidence type="ECO:0000313" key="9">
    <source>
        <dbReference type="EMBL" id="EGF06477.1"/>
    </source>
</evidence>
<dbReference type="UniPathway" id="UPA00068">
    <property type="reaction ID" value="UER00106"/>
</dbReference>
<dbReference type="InterPro" id="IPR036393">
    <property type="entry name" value="AceGlu_kinase-like_sf"/>
</dbReference>
<dbReference type="HAMAP" id="MF_01105">
    <property type="entry name" value="N_acetyl_glu_synth"/>
    <property type="match status" value="1"/>
</dbReference>
<dbReference type="InterPro" id="IPR016181">
    <property type="entry name" value="Acyl_CoA_acyltransferase"/>
</dbReference>
<dbReference type="HOGENOM" id="CLU_024773_0_0_4"/>
<organism evidence="9 10">
    <name type="scientific">Neisseria bacilliformis ATCC BAA-1200</name>
    <dbReference type="NCBI Taxonomy" id="888742"/>
    <lineage>
        <taxon>Bacteria</taxon>
        <taxon>Pseudomonadati</taxon>
        <taxon>Pseudomonadota</taxon>
        <taxon>Betaproteobacteria</taxon>
        <taxon>Neisseriales</taxon>
        <taxon>Neisseriaceae</taxon>
        <taxon>Neisseria</taxon>
    </lineage>
</organism>
<dbReference type="Gene3D" id="3.40.1160.10">
    <property type="entry name" value="Acetylglutamate kinase-like"/>
    <property type="match status" value="1"/>
</dbReference>
<evidence type="ECO:0000256" key="2">
    <source>
        <dbReference type="ARBA" id="ARBA00009145"/>
    </source>
</evidence>
<protein>
    <recommendedName>
        <fullName evidence="6">Amino-acid acetyltransferase</fullName>
        <ecNumber evidence="6">2.3.1.1</ecNumber>
    </recommendedName>
    <alternativeName>
        <fullName evidence="6">N-acetylglutamate synthase</fullName>
        <shortName evidence="6">AGS</shortName>
        <shortName evidence="6">NAGS</shortName>
    </alternativeName>
</protein>